<dbReference type="InterPro" id="IPR017853">
    <property type="entry name" value="GH"/>
</dbReference>
<dbReference type="Pfam" id="PF00232">
    <property type="entry name" value="Glyco_hydro_1"/>
    <property type="match status" value="1"/>
</dbReference>
<feature type="chain" id="PRO_5042230126" description="Beta-glucosidase" evidence="2">
    <location>
        <begin position="18"/>
        <end position="641"/>
    </location>
</feature>
<proteinExistence type="inferred from homology"/>
<dbReference type="Proteomes" id="UP001274830">
    <property type="component" value="Unassembled WGS sequence"/>
</dbReference>
<name>A0AAE0WIE1_9PEZI</name>
<dbReference type="SUPFAM" id="SSF51445">
    <property type="entry name" value="(Trans)glycosidases"/>
    <property type="match status" value="1"/>
</dbReference>
<feature type="signal peptide" evidence="2">
    <location>
        <begin position="1"/>
        <end position="17"/>
    </location>
</feature>
<dbReference type="PRINTS" id="PR00131">
    <property type="entry name" value="GLHYDRLASE1"/>
</dbReference>
<dbReference type="EMBL" id="JAUTXT010000062">
    <property type="protein sequence ID" value="KAK3670148.1"/>
    <property type="molecule type" value="Genomic_DNA"/>
</dbReference>
<organism evidence="3 4">
    <name type="scientific">Recurvomyces mirabilis</name>
    <dbReference type="NCBI Taxonomy" id="574656"/>
    <lineage>
        <taxon>Eukaryota</taxon>
        <taxon>Fungi</taxon>
        <taxon>Dikarya</taxon>
        <taxon>Ascomycota</taxon>
        <taxon>Pezizomycotina</taxon>
        <taxon>Dothideomycetes</taxon>
        <taxon>Dothideomycetidae</taxon>
        <taxon>Mycosphaerellales</taxon>
        <taxon>Teratosphaeriaceae</taxon>
        <taxon>Recurvomyces</taxon>
    </lineage>
</organism>
<dbReference type="AlphaFoldDB" id="A0AAE0WIE1"/>
<dbReference type="Gene3D" id="3.20.20.80">
    <property type="entry name" value="Glycosidases"/>
    <property type="match status" value="1"/>
</dbReference>
<comment type="caution">
    <text evidence="3">The sequence shown here is derived from an EMBL/GenBank/DDBJ whole genome shotgun (WGS) entry which is preliminary data.</text>
</comment>
<evidence type="ECO:0008006" key="5">
    <source>
        <dbReference type="Google" id="ProtNLM"/>
    </source>
</evidence>
<dbReference type="PANTHER" id="PTHR10353:SF53">
    <property type="entry name" value="BETA-1,4-GLUCOSIDASE (EUROFUNG)"/>
    <property type="match status" value="1"/>
</dbReference>
<accession>A0AAE0WIE1</accession>
<evidence type="ECO:0000313" key="4">
    <source>
        <dbReference type="Proteomes" id="UP001274830"/>
    </source>
</evidence>
<gene>
    <name evidence="3" type="ORF">LTR78_009995</name>
</gene>
<evidence type="ECO:0000313" key="3">
    <source>
        <dbReference type="EMBL" id="KAK3670148.1"/>
    </source>
</evidence>
<keyword evidence="2" id="KW-0732">Signal</keyword>
<protein>
    <recommendedName>
        <fullName evidence="5">Beta-glucosidase</fullName>
    </recommendedName>
</protein>
<sequence length="641" mass="70745">MASTIAAVALLAALVQAQGNYSHSATPTITPGGSYSTTTFNYSAASTYLPLTDFSNEQLQFLWDQVGPLETATITTTVSPTPEPSEYPKPNFIHPLVPAYVPEVADAKLPDDFLWGVASAAFQVEGAADAEGKGPSVWDLIPHRWVNSIVDNTTGDIAANEYYLYKKDNARLKALGIQSYSFSTAWARFFPYGRGPVNQQAVAHYDDLFADLEANGIKAVTTLFHWDTPLALFNSYGAWTSQEIVADFVNYAKFVIERYDKHVTAWITFKPSQVGQAEQNVSEPQYCNWRFSNYPFGSILPSYNGIGKGGLRAQYLCGHYTLLAHAEVYKWYKNEYKGTKPMTFKNSANYIIANSSSAADQEAVGRVNDYNMGWYGGVWRDGDYPATLKDTLGDLLPTYTQAQKDLIKGAADFYAIDAYTTLYAAAPPNGIAACVANRTDPHYPQCATTSQLQPNGFPAGPAADAGATWLYSTPGGVRPFLSFITKEYFPAAKSIMVTEFGFADPAEGAFSTLEQILWDLRRADYFQGFLDEILAARVLDGVNVTGIFAWAIYDNFEWNSGLGESSLYTHRYLHGLFADECGFAGTKFGLQYVNLTSYERYPKASMFQFLNWFKSHGAETTATANVTTPIGKRMPAMQRMV</sequence>
<dbReference type="GO" id="GO:0005975">
    <property type="term" value="P:carbohydrate metabolic process"/>
    <property type="evidence" value="ECO:0007669"/>
    <property type="project" value="InterPro"/>
</dbReference>
<evidence type="ECO:0000256" key="1">
    <source>
        <dbReference type="RuleBase" id="RU003690"/>
    </source>
</evidence>
<dbReference type="PANTHER" id="PTHR10353">
    <property type="entry name" value="GLYCOSYL HYDROLASE"/>
    <property type="match status" value="1"/>
</dbReference>
<keyword evidence="4" id="KW-1185">Reference proteome</keyword>
<evidence type="ECO:0000256" key="2">
    <source>
        <dbReference type="SAM" id="SignalP"/>
    </source>
</evidence>
<reference evidence="3" key="1">
    <citation type="submission" date="2023-07" db="EMBL/GenBank/DDBJ databases">
        <title>Black Yeasts Isolated from many extreme environments.</title>
        <authorList>
            <person name="Coleine C."/>
            <person name="Stajich J.E."/>
            <person name="Selbmann L."/>
        </authorList>
    </citation>
    <scope>NUCLEOTIDE SEQUENCE</scope>
    <source>
        <strain evidence="3">CCFEE 5485</strain>
    </source>
</reference>
<dbReference type="InterPro" id="IPR001360">
    <property type="entry name" value="Glyco_hydro_1"/>
</dbReference>
<dbReference type="InterPro" id="IPR033132">
    <property type="entry name" value="GH_1_N_CS"/>
</dbReference>
<comment type="similarity">
    <text evidence="1">Belongs to the glycosyl hydrolase 1 family.</text>
</comment>
<dbReference type="PROSITE" id="PS00653">
    <property type="entry name" value="GLYCOSYL_HYDROL_F1_2"/>
    <property type="match status" value="1"/>
</dbReference>
<dbReference type="GO" id="GO:0008422">
    <property type="term" value="F:beta-glucosidase activity"/>
    <property type="evidence" value="ECO:0007669"/>
    <property type="project" value="TreeGrafter"/>
</dbReference>